<gene>
    <name evidence="2" type="ORF">ATANTOWER_003627</name>
</gene>
<evidence type="ECO:0000313" key="3">
    <source>
        <dbReference type="Proteomes" id="UP001345963"/>
    </source>
</evidence>
<reference evidence="2 3" key="1">
    <citation type="submission" date="2021-07" db="EMBL/GenBank/DDBJ databases">
        <authorList>
            <person name="Palmer J.M."/>
        </authorList>
    </citation>
    <scope>NUCLEOTIDE SEQUENCE [LARGE SCALE GENOMIC DNA]</scope>
    <source>
        <strain evidence="2 3">AT_MEX2019</strain>
        <tissue evidence="2">Muscle</tissue>
    </source>
</reference>
<dbReference type="PANTHER" id="PTHR32226:SF2">
    <property type="entry name" value="TELO2-INTERACTING PROTEIN 2"/>
    <property type="match status" value="1"/>
</dbReference>
<dbReference type="InterPro" id="IPR016024">
    <property type="entry name" value="ARM-type_fold"/>
</dbReference>
<proteinExistence type="inferred from homology"/>
<evidence type="ECO:0000313" key="2">
    <source>
        <dbReference type="EMBL" id="MED6239225.1"/>
    </source>
</evidence>
<dbReference type="SUPFAM" id="SSF48371">
    <property type="entry name" value="ARM repeat"/>
    <property type="match status" value="1"/>
</dbReference>
<accession>A0ABU7AMX1</accession>
<comment type="similarity">
    <text evidence="1">Belongs to the TTI2 family.</text>
</comment>
<dbReference type="InterPro" id="IPR018870">
    <property type="entry name" value="Tti2"/>
</dbReference>
<evidence type="ECO:0008006" key="4">
    <source>
        <dbReference type="Google" id="ProtNLM"/>
    </source>
</evidence>
<organism evidence="2 3">
    <name type="scientific">Ataeniobius toweri</name>
    <dbReference type="NCBI Taxonomy" id="208326"/>
    <lineage>
        <taxon>Eukaryota</taxon>
        <taxon>Metazoa</taxon>
        <taxon>Chordata</taxon>
        <taxon>Craniata</taxon>
        <taxon>Vertebrata</taxon>
        <taxon>Euteleostomi</taxon>
        <taxon>Actinopterygii</taxon>
        <taxon>Neopterygii</taxon>
        <taxon>Teleostei</taxon>
        <taxon>Neoteleostei</taxon>
        <taxon>Acanthomorphata</taxon>
        <taxon>Ovalentaria</taxon>
        <taxon>Atherinomorphae</taxon>
        <taxon>Cyprinodontiformes</taxon>
        <taxon>Goodeidae</taxon>
        <taxon>Ataeniobius</taxon>
    </lineage>
</organism>
<name>A0ABU7AMX1_9TELE</name>
<dbReference type="EMBL" id="JAHUTI010021058">
    <property type="protein sequence ID" value="MED6239225.1"/>
    <property type="molecule type" value="Genomic_DNA"/>
</dbReference>
<protein>
    <recommendedName>
        <fullName evidence="4">TELO2-interacting protein 2</fullName>
    </recommendedName>
</protein>
<evidence type="ECO:0000256" key="1">
    <source>
        <dbReference type="ARBA" id="ARBA00034736"/>
    </source>
</evidence>
<keyword evidence="3" id="KW-1185">Reference proteome</keyword>
<dbReference type="PANTHER" id="PTHR32226">
    <property type="entry name" value="TELO2-INTERACTING PROTEIN 2"/>
    <property type="match status" value="1"/>
</dbReference>
<comment type="caution">
    <text evidence="2">The sequence shown here is derived from an EMBL/GenBank/DDBJ whole genome shotgun (WGS) entry which is preliminary data.</text>
</comment>
<dbReference type="Proteomes" id="UP001345963">
    <property type="component" value="Unassembled WGS sequence"/>
</dbReference>
<sequence>MADPGMEISSLLHKLHLSSSPSDPLPAITELLSQLQKKLIGAVHNSCENSSVVGQVEHLFQTADPDWLFPSVLDDQENEWVELRSAYKSVISTLIGCAALPICEDDCSSLDSAAYQSIPSRATAVCSALTALLGSWDEGCRARRDKTGMTGLLLTVAPPIFLFSVTHFQDQPWSTASSRTAARHLHEALVRVGGWRDSAHLLMGDEYTEDRGILGGVLDVLLPQLTKDSWHRCEAVKLVFAWTLLQVTRPVLSPFLPRLLPPSLLLNDHYRPDNCMLGVGCVHHIVLNTPAADLRHFNRAEVLYQALFKHLYTSEAAVIQLVLSCLLDLLLILEKPPSSASHRKPCRHDDVLRLVLTHMEVEHKVALRRVYASALPLYVERMGVAVCRHLRRVERVVLGYLEVRDPPEETSRLMILQVLQRTIKVAWPRMACRVDVLLRCLLRLLVDVSSDSSVGGPVRQELMDQSSASIRLLDACSEGRVQRLLLQLDSRCCSTQTRQAEHLNRGHHI</sequence>